<dbReference type="Pfam" id="PF00496">
    <property type="entry name" value="SBP_bac_5"/>
    <property type="match status" value="1"/>
</dbReference>
<protein>
    <submittedName>
        <fullName evidence="2">Peptide/nickel transport system substrate-binding protein/oligopeptide transport system substrate-binding protein</fullName>
    </submittedName>
</protein>
<dbReference type="GO" id="GO:1904680">
    <property type="term" value="F:peptide transmembrane transporter activity"/>
    <property type="evidence" value="ECO:0007669"/>
    <property type="project" value="TreeGrafter"/>
</dbReference>
<evidence type="ECO:0000313" key="3">
    <source>
        <dbReference type="Proteomes" id="UP000295680"/>
    </source>
</evidence>
<reference evidence="2 3" key="1">
    <citation type="submission" date="2019-03" db="EMBL/GenBank/DDBJ databases">
        <title>Genomic Encyclopedia of Type Strains, Phase IV (KMG-IV): sequencing the most valuable type-strain genomes for metagenomic binning, comparative biology and taxonomic classification.</title>
        <authorList>
            <person name="Goeker M."/>
        </authorList>
    </citation>
    <scope>NUCLEOTIDE SEQUENCE [LARGE SCALE GENOMIC DNA]</scope>
    <source>
        <strain evidence="2 3">DSM 45934</strain>
    </source>
</reference>
<dbReference type="Gene3D" id="3.10.105.10">
    <property type="entry name" value="Dipeptide-binding Protein, Domain 3"/>
    <property type="match status" value="1"/>
</dbReference>
<dbReference type="EMBL" id="SLWS01000004">
    <property type="protein sequence ID" value="TCO59707.1"/>
    <property type="molecule type" value="Genomic_DNA"/>
</dbReference>
<dbReference type="Gene3D" id="3.40.190.10">
    <property type="entry name" value="Periplasmic binding protein-like II"/>
    <property type="match status" value="1"/>
</dbReference>
<dbReference type="InterPro" id="IPR000914">
    <property type="entry name" value="SBP_5_dom"/>
</dbReference>
<name>A0A4R2JLG6_9PSEU</name>
<comment type="caution">
    <text evidence="2">The sequence shown here is derived from an EMBL/GenBank/DDBJ whole genome shotgun (WGS) entry which is preliminary data.</text>
</comment>
<dbReference type="SUPFAM" id="SSF53850">
    <property type="entry name" value="Periplasmic binding protein-like II"/>
    <property type="match status" value="1"/>
</dbReference>
<dbReference type="AlphaFoldDB" id="A0A4R2JLG6"/>
<sequence>MVLILHALYAGLVDYDPTTLAPVNVMAESITTTDQRTWTVTVKPGWTFDNGEPVDADAYLRAWNFAAYGPNAQNGAHFLDRVQGYADAQAGRADHLSGLRRLDERRFEVDLAAPFSAFPAMLGAPAFLPMAKACAADPKACNETPIGSGPFKMDGRWVHDQRVRVVRNDAYPGPKPVVNAVTFAIYAQMETAYYDLLAGQVDFVKDMPASKVDEARGRLGRRLVERDSPALRYLGFPTYRKPFDDKRIRQAISLAIDRQAISDAVVGGRFTAAKGFAAAIVPGAAPDRCGYCRLDVDRARRLLADAGGWPGGKLQLWFPAGSGAELLMQAVGDAIRKNLGIDYELHNDLRSARYLDVLQGKKVTGLWRLTWVPDYPLLENYLKPIFGTGQSTNYAGWSNAEFDRLIAAGDSAPDQRESARNYGEAEQILAEELPVMPLWFDRAAMAVSDRVENLTIHPLTRAIDLIAVRLKG</sequence>
<dbReference type="PANTHER" id="PTHR30290:SF83">
    <property type="entry name" value="ABC TRANSPORTER SUBSTRATE-BINDING PROTEIN"/>
    <property type="match status" value="1"/>
</dbReference>
<dbReference type="PANTHER" id="PTHR30290">
    <property type="entry name" value="PERIPLASMIC BINDING COMPONENT OF ABC TRANSPORTER"/>
    <property type="match status" value="1"/>
</dbReference>
<evidence type="ECO:0000313" key="2">
    <source>
        <dbReference type="EMBL" id="TCO59707.1"/>
    </source>
</evidence>
<accession>A0A4R2JLG6</accession>
<dbReference type="InterPro" id="IPR030678">
    <property type="entry name" value="Peptide/Ni-bd"/>
</dbReference>
<dbReference type="GO" id="GO:0015833">
    <property type="term" value="P:peptide transport"/>
    <property type="evidence" value="ECO:0007669"/>
    <property type="project" value="TreeGrafter"/>
</dbReference>
<feature type="domain" description="Solute-binding protein family 5" evidence="1">
    <location>
        <begin position="22"/>
        <end position="392"/>
    </location>
</feature>
<dbReference type="Proteomes" id="UP000295680">
    <property type="component" value="Unassembled WGS sequence"/>
</dbReference>
<organism evidence="2 3">
    <name type="scientific">Actinocrispum wychmicini</name>
    <dbReference type="NCBI Taxonomy" id="1213861"/>
    <lineage>
        <taxon>Bacteria</taxon>
        <taxon>Bacillati</taxon>
        <taxon>Actinomycetota</taxon>
        <taxon>Actinomycetes</taxon>
        <taxon>Pseudonocardiales</taxon>
        <taxon>Pseudonocardiaceae</taxon>
        <taxon>Actinocrispum</taxon>
    </lineage>
</organism>
<keyword evidence="3" id="KW-1185">Reference proteome</keyword>
<evidence type="ECO:0000259" key="1">
    <source>
        <dbReference type="Pfam" id="PF00496"/>
    </source>
</evidence>
<dbReference type="GO" id="GO:0042597">
    <property type="term" value="C:periplasmic space"/>
    <property type="evidence" value="ECO:0007669"/>
    <property type="project" value="UniProtKB-ARBA"/>
</dbReference>
<dbReference type="Gene3D" id="3.90.76.10">
    <property type="entry name" value="Dipeptide-binding Protein, Domain 1"/>
    <property type="match status" value="1"/>
</dbReference>
<gene>
    <name evidence="2" type="ORF">EV192_104550</name>
</gene>
<dbReference type="InterPro" id="IPR039424">
    <property type="entry name" value="SBP_5"/>
</dbReference>
<dbReference type="PIRSF" id="PIRSF002741">
    <property type="entry name" value="MppA"/>
    <property type="match status" value="1"/>
</dbReference>
<dbReference type="GO" id="GO:0043190">
    <property type="term" value="C:ATP-binding cassette (ABC) transporter complex"/>
    <property type="evidence" value="ECO:0007669"/>
    <property type="project" value="InterPro"/>
</dbReference>
<dbReference type="CDD" id="cd00995">
    <property type="entry name" value="PBP2_NikA_DppA_OppA_like"/>
    <property type="match status" value="1"/>
</dbReference>
<proteinExistence type="predicted"/>